<evidence type="ECO:0000313" key="5">
    <source>
        <dbReference type="EMBL" id="SEE51330.1"/>
    </source>
</evidence>
<dbReference type="GO" id="GO:0003700">
    <property type="term" value="F:DNA-binding transcription factor activity"/>
    <property type="evidence" value="ECO:0007669"/>
    <property type="project" value="InterPro"/>
</dbReference>
<keyword evidence="3" id="KW-0804">Transcription</keyword>
<sequence length="226" mass="24793">MAESTASTGPLIVRTKTELIRELLERDIIEGRRPPGSRIVLDEVARDLGVSKIPVREALMSLESQGLVVQTPHTGPRVAPLSLREFRAIYLLREETEALVGRLAAASIDDATIDEMRQVNDAMRAELGGDATRLGNLNTEFHLAIARASTFESLVEAVSQSLRTVRRYRAVVHSLATNWETAVAEHEGVLAALQTRDPVEVERVIRAHVGSQRDFELADNAGDEPG</sequence>
<dbReference type="PANTHER" id="PTHR43537:SF49">
    <property type="entry name" value="TRANSCRIPTIONAL REGULATORY PROTEIN"/>
    <property type="match status" value="1"/>
</dbReference>
<dbReference type="InterPro" id="IPR036388">
    <property type="entry name" value="WH-like_DNA-bd_sf"/>
</dbReference>
<reference evidence="6" key="1">
    <citation type="submission" date="2016-10" db="EMBL/GenBank/DDBJ databases">
        <authorList>
            <person name="Varghese N."/>
            <person name="Submissions S."/>
        </authorList>
    </citation>
    <scope>NUCLEOTIDE SEQUENCE [LARGE SCALE GENOMIC DNA]</scope>
    <source>
        <strain evidence="6">DSM 45237</strain>
    </source>
</reference>
<dbReference type="STRING" id="561176.SAMN04488561_1566"/>
<accession>A0A1H5JFX6</accession>
<dbReference type="SMART" id="SM00895">
    <property type="entry name" value="FCD"/>
    <property type="match status" value="1"/>
</dbReference>
<dbReference type="InterPro" id="IPR008920">
    <property type="entry name" value="TF_FadR/GntR_C"/>
</dbReference>
<name>A0A1H5JFX6_9ACTN</name>
<dbReference type="InterPro" id="IPR011711">
    <property type="entry name" value="GntR_C"/>
</dbReference>
<dbReference type="SUPFAM" id="SSF46785">
    <property type="entry name" value="Winged helix' DNA-binding domain"/>
    <property type="match status" value="1"/>
</dbReference>
<organism evidence="5 6">
    <name type="scientific">Jiangella alba</name>
    <dbReference type="NCBI Taxonomy" id="561176"/>
    <lineage>
        <taxon>Bacteria</taxon>
        <taxon>Bacillati</taxon>
        <taxon>Actinomycetota</taxon>
        <taxon>Actinomycetes</taxon>
        <taxon>Jiangellales</taxon>
        <taxon>Jiangellaceae</taxon>
        <taxon>Jiangella</taxon>
    </lineage>
</organism>
<evidence type="ECO:0000259" key="4">
    <source>
        <dbReference type="PROSITE" id="PS50949"/>
    </source>
</evidence>
<dbReference type="Proteomes" id="UP000181980">
    <property type="component" value="Unassembled WGS sequence"/>
</dbReference>
<dbReference type="EMBL" id="FNUC01000003">
    <property type="protein sequence ID" value="SEE51330.1"/>
    <property type="molecule type" value="Genomic_DNA"/>
</dbReference>
<dbReference type="PROSITE" id="PS50949">
    <property type="entry name" value="HTH_GNTR"/>
    <property type="match status" value="1"/>
</dbReference>
<dbReference type="GO" id="GO:0003677">
    <property type="term" value="F:DNA binding"/>
    <property type="evidence" value="ECO:0007669"/>
    <property type="project" value="UniProtKB-KW"/>
</dbReference>
<dbReference type="RefSeq" id="WP_069111045.1">
    <property type="nucleotide sequence ID" value="NZ_FNUC01000003.1"/>
</dbReference>
<dbReference type="PANTHER" id="PTHR43537">
    <property type="entry name" value="TRANSCRIPTIONAL REGULATOR, GNTR FAMILY"/>
    <property type="match status" value="1"/>
</dbReference>
<dbReference type="Gene3D" id="1.20.120.530">
    <property type="entry name" value="GntR ligand-binding domain-like"/>
    <property type="match status" value="1"/>
</dbReference>
<feature type="domain" description="HTH gntR-type" evidence="4">
    <location>
        <begin position="14"/>
        <end position="81"/>
    </location>
</feature>
<dbReference type="SUPFAM" id="SSF48008">
    <property type="entry name" value="GntR ligand-binding domain-like"/>
    <property type="match status" value="1"/>
</dbReference>
<dbReference type="SMART" id="SM00345">
    <property type="entry name" value="HTH_GNTR"/>
    <property type="match status" value="1"/>
</dbReference>
<evidence type="ECO:0000256" key="2">
    <source>
        <dbReference type="ARBA" id="ARBA00023125"/>
    </source>
</evidence>
<dbReference type="AlphaFoldDB" id="A0A1H5JFX6"/>
<dbReference type="Pfam" id="PF07729">
    <property type="entry name" value="FCD"/>
    <property type="match status" value="1"/>
</dbReference>
<keyword evidence="1" id="KW-0805">Transcription regulation</keyword>
<evidence type="ECO:0000256" key="3">
    <source>
        <dbReference type="ARBA" id="ARBA00023163"/>
    </source>
</evidence>
<dbReference type="Gene3D" id="1.10.10.10">
    <property type="entry name" value="Winged helix-like DNA-binding domain superfamily/Winged helix DNA-binding domain"/>
    <property type="match status" value="1"/>
</dbReference>
<gene>
    <name evidence="5" type="ORF">SAMN04488561_1566</name>
</gene>
<dbReference type="Pfam" id="PF00392">
    <property type="entry name" value="GntR"/>
    <property type="match status" value="1"/>
</dbReference>
<evidence type="ECO:0000256" key="1">
    <source>
        <dbReference type="ARBA" id="ARBA00023015"/>
    </source>
</evidence>
<protein>
    <submittedName>
        <fullName evidence="5">DNA-binding transcriptional regulator, GntR family</fullName>
    </submittedName>
</protein>
<keyword evidence="2 5" id="KW-0238">DNA-binding</keyword>
<dbReference type="InterPro" id="IPR000524">
    <property type="entry name" value="Tscrpt_reg_HTH_GntR"/>
</dbReference>
<dbReference type="InterPro" id="IPR036390">
    <property type="entry name" value="WH_DNA-bd_sf"/>
</dbReference>
<evidence type="ECO:0000313" key="6">
    <source>
        <dbReference type="Proteomes" id="UP000181980"/>
    </source>
</evidence>
<keyword evidence="6" id="KW-1185">Reference proteome</keyword>
<proteinExistence type="predicted"/>